<proteinExistence type="predicted"/>
<feature type="region of interest" description="Disordered" evidence="1">
    <location>
        <begin position="53"/>
        <end position="73"/>
    </location>
</feature>
<comment type="caution">
    <text evidence="2">The sequence shown here is derived from an EMBL/GenBank/DDBJ whole genome shotgun (WGS) entry which is preliminary data.</text>
</comment>
<evidence type="ECO:0000313" key="3">
    <source>
        <dbReference type="Proteomes" id="UP000281406"/>
    </source>
</evidence>
<reference evidence="2 3" key="1">
    <citation type="submission" date="2018-10" db="EMBL/GenBank/DDBJ databases">
        <title>Genome assembly for a Yunnan-Guizhou Plateau 3E fish, Anabarilius grahami (Regan), and its evolutionary and genetic applications.</title>
        <authorList>
            <person name="Jiang W."/>
        </authorList>
    </citation>
    <scope>NUCLEOTIDE SEQUENCE [LARGE SCALE GENOMIC DNA]</scope>
    <source>
        <strain evidence="2">AG-KIZ</strain>
        <tissue evidence="2">Muscle</tissue>
    </source>
</reference>
<accession>A0A3N0XJ98</accession>
<evidence type="ECO:0000256" key="1">
    <source>
        <dbReference type="SAM" id="MobiDB-lite"/>
    </source>
</evidence>
<dbReference type="AlphaFoldDB" id="A0A3N0XJ98"/>
<sequence length="73" mass="7827">MFLSGVTTADYELPAEWLPGRQETQGRFSADKELMDDLCGHIQADRKSIAHEAGTVANSGVDSRAEADSGLDS</sequence>
<gene>
    <name evidence="2" type="ORF">DPX16_4533</name>
</gene>
<dbReference type="Proteomes" id="UP000281406">
    <property type="component" value="Unassembled WGS sequence"/>
</dbReference>
<evidence type="ECO:0000313" key="2">
    <source>
        <dbReference type="EMBL" id="ROI16499.1"/>
    </source>
</evidence>
<protein>
    <submittedName>
        <fullName evidence="2">Uncharacterized protein</fullName>
    </submittedName>
</protein>
<name>A0A3N0XJ98_ANAGA</name>
<dbReference type="EMBL" id="RJVU01075378">
    <property type="protein sequence ID" value="ROI16499.1"/>
    <property type="molecule type" value="Genomic_DNA"/>
</dbReference>
<organism evidence="2 3">
    <name type="scientific">Anabarilius grahami</name>
    <name type="common">Kanglang fish</name>
    <name type="synonym">Barilius grahami</name>
    <dbReference type="NCBI Taxonomy" id="495550"/>
    <lineage>
        <taxon>Eukaryota</taxon>
        <taxon>Metazoa</taxon>
        <taxon>Chordata</taxon>
        <taxon>Craniata</taxon>
        <taxon>Vertebrata</taxon>
        <taxon>Euteleostomi</taxon>
        <taxon>Actinopterygii</taxon>
        <taxon>Neopterygii</taxon>
        <taxon>Teleostei</taxon>
        <taxon>Ostariophysi</taxon>
        <taxon>Cypriniformes</taxon>
        <taxon>Xenocyprididae</taxon>
        <taxon>Xenocypridinae</taxon>
        <taxon>Xenocypridinae incertae sedis</taxon>
        <taxon>Anabarilius</taxon>
    </lineage>
</organism>
<keyword evidence="3" id="KW-1185">Reference proteome</keyword>